<comment type="similarity">
    <text evidence="5">Belongs to the bacterial ribosomal protein bL25 family. CTC subfamily.</text>
</comment>
<sequence length="230" mass="25429">MTLNLTAQKRDVFGKQTKQLRKKGFVPAELYGRGIQNLHLSLSRQEFLKAFREAGENTIINVMIDGKPHPVLIYDVQRDSISGEFLNIDFYQFRADEEIELQVPIVFIGEAPAVKEKGAVLTKAMDQVEIRALPADIPHHLEVNLSVLTDIGQSVYVKDLPSGKFEILVSPGTVVVTASEVKVEEEAPVIDESAQIEGVAVETEEKKAERAQEKEAKESSSEGSTPKATK</sequence>
<evidence type="ECO:0000256" key="4">
    <source>
        <dbReference type="ARBA" id="ARBA00023274"/>
    </source>
</evidence>
<evidence type="ECO:0000256" key="2">
    <source>
        <dbReference type="ARBA" id="ARBA00022884"/>
    </source>
</evidence>
<evidence type="ECO:0000256" key="5">
    <source>
        <dbReference type="HAMAP-Rule" id="MF_01334"/>
    </source>
</evidence>
<accession>A0A1G1ZBS9</accession>
<dbReference type="GO" id="GO:0008097">
    <property type="term" value="F:5S rRNA binding"/>
    <property type="evidence" value="ECO:0007669"/>
    <property type="project" value="InterPro"/>
</dbReference>
<protein>
    <recommendedName>
        <fullName evidence="5">Large ribosomal subunit protein bL25</fullName>
    </recommendedName>
    <alternativeName>
        <fullName evidence="5">General stress protein CTC</fullName>
    </alternativeName>
</protein>
<dbReference type="Gene3D" id="2.40.240.10">
    <property type="entry name" value="Ribosomal Protein L25, Chain P"/>
    <property type="match status" value="1"/>
</dbReference>
<dbReference type="GO" id="GO:0022625">
    <property type="term" value="C:cytosolic large ribosomal subunit"/>
    <property type="evidence" value="ECO:0007669"/>
    <property type="project" value="TreeGrafter"/>
</dbReference>
<dbReference type="InterPro" id="IPR011035">
    <property type="entry name" value="Ribosomal_bL25/Gln-tRNA_synth"/>
</dbReference>
<dbReference type="AlphaFoldDB" id="A0A1G1ZBS9"/>
<keyword evidence="3 5" id="KW-0689">Ribosomal protein</keyword>
<dbReference type="PANTHER" id="PTHR33284:SF1">
    <property type="entry name" value="RIBOSOMAL PROTEIN L25_GLN-TRNA SYNTHETASE, ANTI-CODON-BINDING DOMAIN-CONTAINING PROTEIN"/>
    <property type="match status" value="1"/>
</dbReference>
<dbReference type="InterPro" id="IPR037121">
    <property type="entry name" value="Ribosomal_bL25_C"/>
</dbReference>
<reference evidence="9 10" key="1">
    <citation type="journal article" date="2016" name="Nat. Commun.">
        <title>Thousands of microbial genomes shed light on interconnected biogeochemical processes in an aquifer system.</title>
        <authorList>
            <person name="Anantharaman K."/>
            <person name="Brown C.T."/>
            <person name="Hug L.A."/>
            <person name="Sharon I."/>
            <person name="Castelle C.J."/>
            <person name="Probst A.J."/>
            <person name="Thomas B.C."/>
            <person name="Singh A."/>
            <person name="Wilkins M.J."/>
            <person name="Karaoz U."/>
            <person name="Brodie E.L."/>
            <person name="Williams K.H."/>
            <person name="Hubbard S.S."/>
            <person name="Banfield J.F."/>
        </authorList>
    </citation>
    <scope>NUCLEOTIDE SEQUENCE [LARGE SCALE GENOMIC DNA]</scope>
</reference>
<name>A0A1G1ZBS9_9BACT</name>
<dbReference type="EMBL" id="MHJC01000007">
    <property type="protein sequence ID" value="OGY61849.1"/>
    <property type="molecule type" value="Genomic_DNA"/>
</dbReference>
<comment type="caution">
    <text evidence="9">The sequence shown here is derived from an EMBL/GenBank/DDBJ whole genome shotgun (WGS) entry which is preliminary data.</text>
</comment>
<dbReference type="NCBIfam" id="TIGR00731">
    <property type="entry name" value="bL25_bact_ctc"/>
    <property type="match status" value="1"/>
</dbReference>
<dbReference type="Proteomes" id="UP000176976">
    <property type="component" value="Unassembled WGS sequence"/>
</dbReference>
<feature type="domain" description="Large ribosomal subunit protein bL25 L25" evidence="7">
    <location>
        <begin position="5"/>
        <end position="90"/>
    </location>
</feature>
<dbReference type="HAMAP" id="MF_01334">
    <property type="entry name" value="Ribosomal_bL25_CTC"/>
    <property type="match status" value="1"/>
</dbReference>
<evidence type="ECO:0000256" key="3">
    <source>
        <dbReference type="ARBA" id="ARBA00022980"/>
    </source>
</evidence>
<dbReference type="InterPro" id="IPR020056">
    <property type="entry name" value="Rbsml_bL25/Gln-tRNA_synth_N"/>
</dbReference>
<evidence type="ECO:0000259" key="7">
    <source>
        <dbReference type="Pfam" id="PF01386"/>
    </source>
</evidence>
<dbReference type="Gene3D" id="2.170.120.20">
    <property type="entry name" value="Ribosomal protein L25, beta domain"/>
    <property type="match status" value="1"/>
</dbReference>
<evidence type="ECO:0000259" key="8">
    <source>
        <dbReference type="Pfam" id="PF14693"/>
    </source>
</evidence>
<feature type="domain" description="Large ribosomal subunit protein bL25 beta" evidence="8">
    <location>
        <begin position="98"/>
        <end position="180"/>
    </location>
</feature>
<comment type="function">
    <text evidence="5">This is one of the proteins that binds to the 5S RNA in the ribosome where it forms part of the central protuberance.</text>
</comment>
<keyword evidence="1 5" id="KW-0699">rRNA-binding</keyword>
<dbReference type="InterPro" id="IPR020930">
    <property type="entry name" value="Ribosomal_uL5_bac-type"/>
</dbReference>
<organism evidence="9 10">
    <name type="scientific">Candidatus Colwellbacteria bacterium RIFCSPLOWO2_12_FULL_44_13</name>
    <dbReference type="NCBI Taxonomy" id="1797694"/>
    <lineage>
        <taxon>Bacteria</taxon>
        <taxon>Candidatus Colwelliibacteriota</taxon>
    </lineage>
</organism>
<evidence type="ECO:0000256" key="6">
    <source>
        <dbReference type="SAM" id="MobiDB-lite"/>
    </source>
</evidence>
<keyword evidence="4 5" id="KW-0687">Ribonucleoprotein</keyword>
<dbReference type="GO" id="GO:0006412">
    <property type="term" value="P:translation"/>
    <property type="evidence" value="ECO:0007669"/>
    <property type="project" value="UniProtKB-UniRule"/>
</dbReference>
<feature type="compositionally biased region" description="Basic and acidic residues" evidence="6">
    <location>
        <begin position="203"/>
        <end position="220"/>
    </location>
</feature>
<dbReference type="GO" id="GO:0003735">
    <property type="term" value="F:structural constituent of ribosome"/>
    <property type="evidence" value="ECO:0007669"/>
    <property type="project" value="InterPro"/>
</dbReference>
<evidence type="ECO:0000313" key="9">
    <source>
        <dbReference type="EMBL" id="OGY61849.1"/>
    </source>
</evidence>
<dbReference type="PANTHER" id="PTHR33284">
    <property type="entry name" value="RIBOSOMAL PROTEIN L25/GLN-TRNA SYNTHETASE, ANTI-CODON-BINDING DOMAIN-CONTAINING PROTEIN"/>
    <property type="match status" value="1"/>
</dbReference>
<dbReference type="InterPro" id="IPR001021">
    <property type="entry name" value="Ribosomal_bL25_long"/>
</dbReference>
<dbReference type="Pfam" id="PF01386">
    <property type="entry name" value="Ribosomal_L25p"/>
    <property type="match status" value="1"/>
</dbReference>
<dbReference type="Pfam" id="PF14693">
    <property type="entry name" value="Ribosomal_TL5_C"/>
    <property type="match status" value="1"/>
</dbReference>
<feature type="region of interest" description="Disordered" evidence="6">
    <location>
        <begin position="194"/>
        <end position="230"/>
    </location>
</feature>
<comment type="subunit">
    <text evidence="5">Part of the 50S ribosomal subunit; part of the 5S rRNA/L5/L18/L25 subcomplex. Contacts the 5S rRNA. Binds to the 5S rRNA independently of L5 and L18.</text>
</comment>
<dbReference type="InterPro" id="IPR020057">
    <property type="entry name" value="Ribosomal_bL25_b-dom"/>
</dbReference>
<evidence type="ECO:0000256" key="1">
    <source>
        <dbReference type="ARBA" id="ARBA00022730"/>
    </source>
</evidence>
<evidence type="ECO:0000313" key="10">
    <source>
        <dbReference type="Proteomes" id="UP000176976"/>
    </source>
</evidence>
<dbReference type="SUPFAM" id="SSF50715">
    <property type="entry name" value="Ribosomal protein L25-like"/>
    <property type="match status" value="1"/>
</dbReference>
<dbReference type="CDD" id="cd00495">
    <property type="entry name" value="Ribosomal_L25_TL5_CTC"/>
    <property type="match status" value="1"/>
</dbReference>
<gene>
    <name evidence="5" type="primary">rplY</name>
    <name evidence="5" type="synonym">ctc</name>
    <name evidence="9" type="ORF">A3H06_00045</name>
</gene>
<keyword evidence="2 5" id="KW-0694">RNA-binding</keyword>
<proteinExistence type="inferred from homology"/>
<dbReference type="InterPro" id="IPR029751">
    <property type="entry name" value="Ribosomal_L25_dom"/>
</dbReference>